<evidence type="ECO:0000256" key="4">
    <source>
        <dbReference type="ARBA" id="ARBA00022692"/>
    </source>
</evidence>
<feature type="region of interest" description="Disordered" evidence="8">
    <location>
        <begin position="538"/>
        <end position="561"/>
    </location>
</feature>
<feature type="transmembrane region" description="Helical" evidence="9">
    <location>
        <begin position="491"/>
        <end position="514"/>
    </location>
</feature>
<protein>
    <submittedName>
        <fullName evidence="11">Na+/H+ antiporter subunit D</fullName>
    </submittedName>
</protein>
<dbReference type="InterPro" id="IPR001750">
    <property type="entry name" value="ND/Mrp_TM"/>
</dbReference>
<feature type="transmembrane region" description="Helical" evidence="9">
    <location>
        <begin position="203"/>
        <end position="228"/>
    </location>
</feature>
<keyword evidence="6 9" id="KW-0472">Membrane</keyword>
<feature type="domain" description="NADH:quinone oxidoreductase/Mrp antiporter transmembrane" evidence="10">
    <location>
        <begin position="127"/>
        <end position="418"/>
    </location>
</feature>
<dbReference type="InterPro" id="IPR050586">
    <property type="entry name" value="CPA3_Na-H_Antiporter_D"/>
</dbReference>
<comment type="subcellular location">
    <subcellularLocation>
        <location evidence="1">Cell membrane</location>
        <topology evidence="1">Multi-pass membrane protein</topology>
    </subcellularLocation>
    <subcellularLocation>
        <location evidence="7">Membrane</location>
        <topology evidence="7">Multi-pass membrane protein</topology>
    </subcellularLocation>
</comment>
<comment type="similarity">
    <text evidence="2">Belongs to the CPA3 antiporters (TC 2.A.63) subunit D family.</text>
</comment>
<evidence type="ECO:0000256" key="8">
    <source>
        <dbReference type="SAM" id="MobiDB-lite"/>
    </source>
</evidence>
<accession>A0ABU3I7Y6</accession>
<evidence type="ECO:0000259" key="10">
    <source>
        <dbReference type="Pfam" id="PF00361"/>
    </source>
</evidence>
<keyword evidence="5 9" id="KW-1133">Transmembrane helix</keyword>
<dbReference type="Proteomes" id="UP001247542">
    <property type="component" value="Unassembled WGS sequence"/>
</dbReference>
<feature type="transmembrane region" description="Helical" evidence="9">
    <location>
        <begin position="130"/>
        <end position="149"/>
    </location>
</feature>
<dbReference type="RefSeq" id="WP_313273676.1">
    <property type="nucleotide sequence ID" value="NZ_JASXSX010000001.1"/>
</dbReference>
<feature type="transmembrane region" description="Helical" evidence="9">
    <location>
        <begin position="404"/>
        <end position="423"/>
    </location>
</feature>
<feature type="transmembrane region" description="Helical" evidence="9">
    <location>
        <begin position="365"/>
        <end position="384"/>
    </location>
</feature>
<keyword evidence="4 7" id="KW-0812">Transmembrane</keyword>
<feature type="transmembrane region" description="Helical" evidence="9">
    <location>
        <begin position="268"/>
        <end position="289"/>
    </location>
</feature>
<evidence type="ECO:0000256" key="9">
    <source>
        <dbReference type="SAM" id="Phobius"/>
    </source>
</evidence>
<evidence type="ECO:0000256" key="2">
    <source>
        <dbReference type="ARBA" id="ARBA00005346"/>
    </source>
</evidence>
<reference evidence="11 12" key="1">
    <citation type="submission" date="2023-06" db="EMBL/GenBank/DDBJ databases">
        <title>Draft genome sequence of Gleimia hominis type strain CCUG 57540T.</title>
        <authorList>
            <person name="Salva-Serra F."/>
            <person name="Cardew S."/>
            <person name="Jensie Markopoulos S."/>
            <person name="Ohlen M."/>
            <person name="Inganas E."/>
            <person name="Svensson-Stadler L."/>
            <person name="Moore E.R.B."/>
        </authorList>
    </citation>
    <scope>NUCLEOTIDE SEQUENCE [LARGE SCALE GENOMIC DNA]</scope>
    <source>
        <strain evidence="11 12">CCUG 57540</strain>
    </source>
</reference>
<dbReference type="NCBIfam" id="NF009308">
    <property type="entry name" value="PRK12665.1"/>
    <property type="match status" value="1"/>
</dbReference>
<feature type="transmembrane region" description="Helical" evidence="9">
    <location>
        <begin position="28"/>
        <end position="48"/>
    </location>
</feature>
<feature type="transmembrane region" description="Helical" evidence="9">
    <location>
        <begin position="296"/>
        <end position="314"/>
    </location>
</feature>
<proteinExistence type="inferred from homology"/>
<evidence type="ECO:0000256" key="1">
    <source>
        <dbReference type="ARBA" id="ARBA00004651"/>
    </source>
</evidence>
<evidence type="ECO:0000256" key="6">
    <source>
        <dbReference type="ARBA" id="ARBA00023136"/>
    </source>
</evidence>
<evidence type="ECO:0000256" key="5">
    <source>
        <dbReference type="ARBA" id="ARBA00022989"/>
    </source>
</evidence>
<dbReference type="PANTHER" id="PTHR42703:SF1">
    <property type="entry name" value="NA(+)_H(+) ANTIPORTER SUBUNIT D1"/>
    <property type="match status" value="1"/>
</dbReference>
<name>A0ABU3I7Y6_9ACTO</name>
<feature type="transmembrane region" description="Helical" evidence="9">
    <location>
        <begin position="69"/>
        <end position="94"/>
    </location>
</feature>
<sequence>MLPLPVLLPLFGAGLALAAGRRPRVQQLISLVVLIAVLVVGVGLALGARNGPVVLDVGNWSAPVGITLVADRLAALMLVISQIVTLGVHAYSIAQNLADEDPDVPIAIYHPTYLVLTAGVSNAFLTGDLFNLYVGFEILLTASFVLITIGGTRTRTRAGTVYVVVSMLSSVVFLIGIALAYAATGTLNIALLAVRFQHIDPSVAGIIQFVLLVAFAIKAAVFPLAAWLPHSYPTAPAPVTAVFAGLLTKVGIYSIIRLEVVLFPNQNVSDLLAVVGVLTMIVGILGAVAQDDIRRLLSYTLVSHIGFLLWGLALGNKAGLAAVIFYAIHHILVQTTLFLLLGLVERHEGSTSMRTLGGLIRTHPMLAGMFMIAGLNLVGIPPFTGFIGKLGLAQASVLNGHWEGYVLLAFGMLTSFLTLYVIVKVWNLAFWQPRGDTATTDTELKGKAITRRQRALRRYMQYADTIADRDTRLLTASRTRRERESSGASKLMYASGWALLGVMFAMTIGAGPLYHYATNAASDQIDARAYVRAVLGDEGRGAGSSNVPTPGARQTEGSSHE</sequence>
<keyword evidence="3" id="KW-1003">Cell membrane</keyword>
<evidence type="ECO:0000256" key="7">
    <source>
        <dbReference type="RuleBase" id="RU000320"/>
    </source>
</evidence>
<evidence type="ECO:0000313" key="11">
    <source>
        <dbReference type="EMBL" id="MDT3766497.1"/>
    </source>
</evidence>
<organism evidence="11 12">
    <name type="scientific">Gleimia hominis</name>
    <dbReference type="NCBI Taxonomy" id="595468"/>
    <lineage>
        <taxon>Bacteria</taxon>
        <taxon>Bacillati</taxon>
        <taxon>Actinomycetota</taxon>
        <taxon>Actinomycetes</taxon>
        <taxon>Actinomycetales</taxon>
        <taxon>Actinomycetaceae</taxon>
        <taxon>Gleimia</taxon>
    </lineage>
</organism>
<dbReference type="PRINTS" id="PR01437">
    <property type="entry name" value="NUOXDRDTASE4"/>
</dbReference>
<keyword evidence="12" id="KW-1185">Reference proteome</keyword>
<dbReference type="InterPro" id="IPR003918">
    <property type="entry name" value="NADH_UbQ_OxRdtase"/>
</dbReference>
<dbReference type="EMBL" id="JASXSX010000001">
    <property type="protein sequence ID" value="MDT3766497.1"/>
    <property type="molecule type" value="Genomic_DNA"/>
</dbReference>
<feature type="transmembrane region" description="Helical" evidence="9">
    <location>
        <begin position="235"/>
        <end position="256"/>
    </location>
</feature>
<dbReference type="PANTHER" id="PTHR42703">
    <property type="entry name" value="NADH DEHYDROGENASE"/>
    <property type="match status" value="1"/>
</dbReference>
<feature type="transmembrane region" description="Helical" evidence="9">
    <location>
        <begin position="161"/>
        <end position="183"/>
    </location>
</feature>
<feature type="transmembrane region" description="Helical" evidence="9">
    <location>
        <begin position="320"/>
        <end position="344"/>
    </location>
</feature>
<comment type="caution">
    <text evidence="11">The sequence shown here is derived from an EMBL/GenBank/DDBJ whole genome shotgun (WGS) entry which is preliminary data.</text>
</comment>
<dbReference type="Pfam" id="PF00361">
    <property type="entry name" value="Proton_antipo_M"/>
    <property type="match status" value="1"/>
</dbReference>
<gene>
    <name evidence="11" type="ORF">QS713_00200</name>
</gene>
<evidence type="ECO:0000313" key="12">
    <source>
        <dbReference type="Proteomes" id="UP001247542"/>
    </source>
</evidence>
<evidence type="ECO:0000256" key="3">
    <source>
        <dbReference type="ARBA" id="ARBA00022475"/>
    </source>
</evidence>